<dbReference type="EMBL" id="JBHRVD010000001">
    <property type="protein sequence ID" value="MFC3323684.1"/>
    <property type="molecule type" value="Genomic_DNA"/>
</dbReference>
<name>A0ABV7MRD0_9HYPH</name>
<reference evidence="11" key="1">
    <citation type="journal article" date="2019" name="Int. J. Syst. Evol. Microbiol.">
        <title>The Global Catalogue of Microorganisms (GCM) 10K type strain sequencing project: providing services to taxonomists for standard genome sequencing and annotation.</title>
        <authorList>
            <consortium name="The Broad Institute Genomics Platform"/>
            <consortium name="The Broad Institute Genome Sequencing Center for Infectious Disease"/>
            <person name="Wu L."/>
            <person name="Ma J."/>
        </authorList>
    </citation>
    <scope>NUCLEOTIDE SEQUENCE [LARGE SCALE GENOMIC DNA]</scope>
    <source>
        <strain evidence="11">ICMP 19515</strain>
    </source>
</reference>
<dbReference type="Gene3D" id="3.90.550.10">
    <property type="entry name" value="Spore Coat Polysaccharide Biosynthesis Protein SpsA, Chain A"/>
    <property type="match status" value="1"/>
</dbReference>
<dbReference type="PANTHER" id="PTHR48090:SF3">
    <property type="entry name" value="UNDECAPRENYL-PHOSPHATE 4-DEOXY-4-FORMAMIDO-L-ARABINOSE TRANSFERASE"/>
    <property type="match status" value="1"/>
</dbReference>
<dbReference type="GO" id="GO:0016757">
    <property type="term" value="F:glycosyltransferase activity"/>
    <property type="evidence" value="ECO:0007669"/>
    <property type="project" value="UniProtKB-KW"/>
</dbReference>
<dbReference type="Pfam" id="PF00535">
    <property type="entry name" value="Glycos_transf_2"/>
    <property type="match status" value="1"/>
</dbReference>
<dbReference type="SUPFAM" id="SSF53448">
    <property type="entry name" value="Nucleotide-diphospho-sugar transferases"/>
    <property type="match status" value="1"/>
</dbReference>
<accession>A0ABV7MRD0</accession>
<dbReference type="InterPro" id="IPR029044">
    <property type="entry name" value="Nucleotide-diphossugar_trans"/>
</dbReference>
<proteinExistence type="predicted"/>
<protein>
    <submittedName>
        <fullName evidence="10">Glycosyltransferase family 2 protein</fullName>
        <ecNumber evidence="10">2.4.-.-</ecNumber>
    </submittedName>
</protein>
<keyword evidence="3 10" id="KW-0808">Transferase</keyword>
<dbReference type="InterPro" id="IPR001173">
    <property type="entry name" value="Glyco_trans_2-like"/>
</dbReference>
<comment type="caution">
    <text evidence="10">The sequence shown here is derived from an EMBL/GenBank/DDBJ whole genome shotgun (WGS) entry which is preliminary data.</text>
</comment>
<keyword evidence="4 8" id="KW-0812">Transmembrane</keyword>
<sequence>MRSLEDGHYELVLVNDCSPDESWSHIERYAKEFPWVRGISLRKNFGQHNATMAGLRYSRGRVIVVMDDDLQHPPSAILALAATIEKGFDVCYTRYNERKHAAWKKWGSRLNDIVAGWVLKKPRDLYLSSFKAMSRGAVDAVLAYDGPYAYVDGLIFNVTNSVTSVDIDHQERFSGAGNYNLKRSVSLWLKMATGSSVYPLRIATVFGFAMAAVSLIFLALIIIQRLTHPEMQPGWASVIATILLIGGLQMVFLGILGEYLGRVYIRLNNTPQYVVRETTFSNSN</sequence>
<evidence type="ECO:0000256" key="1">
    <source>
        <dbReference type="ARBA" id="ARBA00022475"/>
    </source>
</evidence>
<evidence type="ECO:0000256" key="8">
    <source>
        <dbReference type="SAM" id="Phobius"/>
    </source>
</evidence>
<dbReference type="RefSeq" id="WP_378980285.1">
    <property type="nucleotide sequence ID" value="NZ_JBHRVD010000001.1"/>
</dbReference>
<evidence type="ECO:0000256" key="7">
    <source>
        <dbReference type="ARBA" id="ARBA00023136"/>
    </source>
</evidence>
<keyword evidence="2 10" id="KW-0328">Glycosyltransferase</keyword>
<evidence type="ECO:0000256" key="5">
    <source>
        <dbReference type="ARBA" id="ARBA00022985"/>
    </source>
</evidence>
<dbReference type="Proteomes" id="UP001595648">
    <property type="component" value="Unassembled WGS sequence"/>
</dbReference>
<keyword evidence="7 8" id="KW-0472">Membrane</keyword>
<keyword evidence="11" id="KW-1185">Reference proteome</keyword>
<feature type="domain" description="Glycosyltransferase 2-like" evidence="9">
    <location>
        <begin position="6"/>
        <end position="110"/>
    </location>
</feature>
<keyword evidence="6 8" id="KW-1133">Transmembrane helix</keyword>
<organism evidence="10 11">
    <name type="scientific">Mesorhizobium cantuariense</name>
    <dbReference type="NCBI Taxonomy" id="1300275"/>
    <lineage>
        <taxon>Bacteria</taxon>
        <taxon>Pseudomonadati</taxon>
        <taxon>Pseudomonadota</taxon>
        <taxon>Alphaproteobacteria</taxon>
        <taxon>Hyphomicrobiales</taxon>
        <taxon>Phyllobacteriaceae</taxon>
        <taxon>Mesorhizobium</taxon>
    </lineage>
</organism>
<evidence type="ECO:0000313" key="10">
    <source>
        <dbReference type="EMBL" id="MFC3323684.1"/>
    </source>
</evidence>
<dbReference type="CDD" id="cd04187">
    <property type="entry name" value="DPM1_like_bac"/>
    <property type="match status" value="1"/>
</dbReference>
<feature type="transmembrane region" description="Helical" evidence="8">
    <location>
        <begin position="235"/>
        <end position="256"/>
    </location>
</feature>
<feature type="transmembrane region" description="Helical" evidence="8">
    <location>
        <begin position="200"/>
        <end position="223"/>
    </location>
</feature>
<evidence type="ECO:0000313" key="11">
    <source>
        <dbReference type="Proteomes" id="UP001595648"/>
    </source>
</evidence>
<evidence type="ECO:0000256" key="2">
    <source>
        <dbReference type="ARBA" id="ARBA00022676"/>
    </source>
</evidence>
<dbReference type="InterPro" id="IPR050256">
    <property type="entry name" value="Glycosyltransferase_2"/>
</dbReference>
<gene>
    <name evidence="10" type="ORF">ACFOJ9_18225</name>
</gene>
<keyword evidence="1" id="KW-1003">Cell membrane</keyword>
<dbReference type="PANTHER" id="PTHR48090">
    <property type="entry name" value="UNDECAPRENYL-PHOSPHATE 4-DEOXY-4-FORMAMIDO-L-ARABINOSE TRANSFERASE-RELATED"/>
    <property type="match status" value="1"/>
</dbReference>
<evidence type="ECO:0000256" key="3">
    <source>
        <dbReference type="ARBA" id="ARBA00022679"/>
    </source>
</evidence>
<evidence type="ECO:0000256" key="4">
    <source>
        <dbReference type="ARBA" id="ARBA00022692"/>
    </source>
</evidence>
<keyword evidence="5" id="KW-0448">Lipopolysaccharide biosynthesis</keyword>
<dbReference type="EC" id="2.4.-.-" evidence="10"/>
<evidence type="ECO:0000259" key="9">
    <source>
        <dbReference type="Pfam" id="PF00535"/>
    </source>
</evidence>
<evidence type="ECO:0000256" key="6">
    <source>
        <dbReference type="ARBA" id="ARBA00022989"/>
    </source>
</evidence>